<name>A0A2N6UDM3_9LACT</name>
<dbReference type="InterPro" id="IPR027396">
    <property type="entry name" value="DsrEFH-like"/>
</dbReference>
<dbReference type="PANTHER" id="PTHR37691">
    <property type="entry name" value="BLR3518 PROTEIN"/>
    <property type="match status" value="1"/>
</dbReference>
<gene>
    <name evidence="1" type="ORF">CJ191_05620</name>
</gene>
<comment type="caution">
    <text evidence="1">The sequence shown here is derived from an EMBL/GenBank/DDBJ whole genome shotgun (WGS) entry which is preliminary data.</text>
</comment>
<accession>A0A2N6UDM3</accession>
<sequence length="117" mass="13439">MKKRSNLMLKRAIFHVHEMKEWENILPTIQNALNDVEDLQVIVLANGRAVRIALREAHYQDLEKLVKQGVTIELCQHALQAQGIDLEMLNNHLFTPVTSGIAELINRQHDGYAYIRA</sequence>
<dbReference type="AlphaFoldDB" id="A0A2N6UDM3"/>
<evidence type="ECO:0000313" key="1">
    <source>
        <dbReference type="EMBL" id="PMC79668.1"/>
    </source>
</evidence>
<evidence type="ECO:0000313" key="2">
    <source>
        <dbReference type="Proteomes" id="UP000235701"/>
    </source>
</evidence>
<dbReference type="OrthoDB" id="6412948at2"/>
<dbReference type="Proteomes" id="UP000235701">
    <property type="component" value="Unassembled WGS sequence"/>
</dbReference>
<proteinExistence type="predicted"/>
<dbReference type="SUPFAM" id="SSF75169">
    <property type="entry name" value="DsrEFH-like"/>
    <property type="match status" value="1"/>
</dbReference>
<dbReference type="Pfam" id="PF02635">
    <property type="entry name" value="DsrE"/>
    <property type="match status" value="1"/>
</dbReference>
<organism evidence="1 2">
    <name type="scientific">Aerococcus viridans</name>
    <dbReference type="NCBI Taxonomy" id="1377"/>
    <lineage>
        <taxon>Bacteria</taxon>
        <taxon>Bacillati</taxon>
        <taxon>Bacillota</taxon>
        <taxon>Bacilli</taxon>
        <taxon>Lactobacillales</taxon>
        <taxon>Aerococcaceae</taxon>
        <taxon>Aerococcus</taxon>
    </lineage>
</organism>
<dbReference type="EMBL" id="PNHQ01000011">
    <property type="protein sequence ID" value="PMC79668.1"/>
    <property type="molecule type" value="Genomic_DNA"/>
</dbReference>
<protein>
    <submittedName>
        <fullName evidence="1">Uncharacterized protein</fullName>
    </submittedName>
</protein>
<reference evidence="1 2" key="1">
    <citation type="submission" date="2017-09" db="EMBL/GenBank/DDBJ databases">
        <title>Bacterial strain isolated from the female urinary microbiota.</title>
        <authorList>
            <person name="Thomas-White K."/>
            <person name="Kumar N."/>
            <person name="Forster S."/>
            <person name="Putonti C."/>
            <person name="Lawley T."/>
            <person name="Wolfe A.J."/>
        </authorList>
    </citation>
    <scope>NUCLEOTIDE SEQUENCE [LARGE SCALE GENOMIC DNA]</scope>
    <source>
        <strain evidence="1 2">UMB0240</strain>
    </source>
</reference>
<dbReference type="InterPro" id="IPR003787">
    <property type="entry name" value="Sulphur_relay_DsrE/F-like"/>
</dbReference>
<dbReference type="PANTHER" id="PTHR37691:SF1">
    <property type="entry name" value="BLR3518 PROTEIN"/>
    <property type="match status" value="1"/>
</dbReference>
<keyword evidence="2" id="KW-1185">Reference proteome</keyword>
<dbReference type="Gene3D" id="3.40.1260.10">
    <property type="entry name" value="DsrEFH-like"/>
    <property type="match status" value="1"/>
</dbReference>